<dbReference type="PRINTS" id="PR00069">
    <property type="entry name" value="ALDKETRDTASE"/>
</dbReference>
<dbReference type="SUPFAM" id="SSF51430">
    <property type="entry name" value="NAD(P)-linked oxidoreductase"/>
    <property type="match status" value="1"/>
</dbReference>
<dbReference type="Proteomes" id="UP001212997">
    <property type="component" value="Unassembled WGS sequence"/>
</dbReference>
<feature type="domain" description="NADP-dependent oxidoreductase" evidence="4">
    <location>
        <begin position="38"/>
        <end position="202"/>
    </location>
</feature>
<organism evidence="5 6">
    <name type="scientific">Meripilus lineatus</name>
    <dbReference type="NCBI Taxonomy" id="2056292"/>
    <lineage>
        <taxon>Eukaryota</taxon>
        <taxon>Fungi</taxon>
        <taxon>Dikarya</taxon>
        <taxon>Basidiomycota</taxon>
        <taxon>Agaricomycotina</taxon>
        <taxon>Agaricomycetes</taxon>
        <taxon>Polyporales</taxon>
        <taxon>Meripilaceae</taxon>
        <taxon>Meripilus</taxon>
    </lineage>
</organism>
<dbReference type="InterPro" id="IPR036812">
    <property type="entry name" value="NAD(P)_OxRdtase_dom_sf"/>
</dbReference>
<reference evidence="5" key="1">
    <citation type="submission" date="2022-07" db="EMBL/GenBank/DDBJ databases">
        <title>Genome Sequence of Physisporinus lineatus.</title>
        <authorList>
            <person name="Buettner E."/>
        </authorList>
    </citation>
    <scope>NUCLEOTIDE SEQUENCE</scope>
    <source>
        <strain evidence="5">VT162</strain>
    </source>
</reference>
<dbReference type="PANTHER" id="PTHR43827:SF3">
    <property type="entry name" value="NADP-DEPENDENT OXIDOREDUCTASE DOMAIN-CONTAINING PROTEIN"/>
    <property type="match status" value="1"/>
</dbReference>
<protein>
    <recommendedName>
        <fullName evidence="4">NADP-dependent oxidoreductase domain-containing protein</fullName>
    </recommendedName>
</protein>
<gene>
    <name evidence="5" type="ORF">NLI96_g6425</name>
</gene>
<dbReference type="PROSITE" id="PS00062">
    <property type="entry name" value="ALDOKETO_REDUCTASE_2"/>
    <property type="match status" value="1"/>
</dbReference>
<dbReference type="AlphaFoldDB" id="A0AAD5V2W9"/>
<evidence type="ECO:0000313" key="6">
    <source>
        <dbReference type="Proteomes" id="UP001212997"/>
    </source>
</evidence>
<keyword evidence="3" id="KW-0560">Oxidoreductase</keyword>
<keyword evidence="6" id="KW-1185">Reference proteome</keyword>
<evidence type="ECO:0000256" key="2">
    <source>
        <dbReference type="ARBA" id="ARBA00022857"/>
    </source>
</evidence>
<evidence type="ECO:0000256" key="1">
    <source>
        <dbReference type="ARBA" id="ARBA00007905"/>
    </source>
</evidence>
<comment type="similarity">
    <text evidence="1">Belongs to the aldo/keto reductase family.</text>
</comment>
<dbReference type="EMBL" id="JANAWD010000234">
    <property type="protein sequence ID" value="KAJ3483291.1"/>
    <property type="molecule type" value="Genomic_DNA"/>
</dbReference>
<sequence>MTRPRTFRMNDGRDIPVIGIGFVANLCWMGLGFDGGKQAVVEMVLHALKVGYRHIDTAFNYYNEDAVGEAIRLSGIPRQDIFVTTKLAGEFHGSVEEGLQRSLENLGLEYVDLFLMHWPQALTPQGTRSSGTIGIWTLIAFGYQGDAIQPTESPTFCETWKEMEKLVASGKVKTIGVSNFSIKNLDILLRSATIVPAINQARPQELNTIYTP</sequence>
<name>A0AAD5V2W9_9APHY</name>
<dbReference type="Gene3D" id="3.20.20.100">
    <property type="entry name" value="NADP-dependent oxidoreductase domain"/>
    <property type="match status" value="1"/>
</dbReference>
<comment type="caution">
    <text evidence="5">The sequence shown here is derived from an EMBL/GenBank/DDBJ whole genome shotgun (WGS) entry which is preliminary data.</text>
</comment>
<dbReference type="InterPro" id="IPR020471">
    <property type="entry name" value="AKR"/>
</dbReference>
<proteinExistence type="inferred from homology"/>
<evidence type="ECO:0000256" key="3">
    <source>
        <dbReference type="ARBA" id="ARBA00023002"/>
    </source>
</evidence>
<evidence type="ECO:0000313" key="5">
    <source>
        <dbReference type="EMBL" id="KAJ3483291.1"/>
    </source>
</evidence>
<dbReference type="PANTHER" id="PTHR43827">
    <property type="entry name" value="2,5-DIKETO-D-GLUCONIC ACID REDUCTASE"/>
    <property type="match status" value="1"/>
</dbReference>
<dbReference type="GO" id="GO:0016616">
    <property type="term" value="F:oxidoreductase activity, acting on the CH-OH group of donors, NAD or NADP as acceptor"/>
    <property type="evidence" value="ECO:0007669"/>
    <property type="project" value="UniProtKB-ARBA"/>
</dbReference>
<dbReference type="InterPro" id="IPR018170">
    <property type="entry name" value="Aldo/ket_reductase_CS"/>
</dbReference>
<evidence type="ECO:0000259" key="4">
    <source>
        <dbReference type="Pfam" id="PF00248"/>
    </source>
</evidence>
<dbReference type="PROSITE" id="PS00798">
    <property type="entry name" value="ALDOKETO_REDUCTASE_1"/>
    <property type="match status" value="1"/>
</dbReference>
<dbReference type="Pfam" id="PF00248">
    <property type="entry name" value="Aldo_ket_red"/>
    <property type="match status" value="1"/>
</dbReference>
<keyword evidence="2" id="KW-0521">NADP</keyword>
<dbReference type="InterPro" id="IPR023210">
    <property type="entry name" value="NADP_OxRdtase_dom"/>
</dbReference>
<accession>A0AAD5V2W9</accession>
<dbReference type="CDD" id="cd19071">
    <property type="entry name" value="AKR_AKR1-5-like"/>
    <property type="match status" value="1"/>
</dbReference>